<protein>
    <submittedName>
        <fullName evidence="1">Uncharacterized protein</fullName>
    </submittedName>
</protein>
<dbReference type="PANTHER" id="PTHR33181:SF54">
    <property type="entry name" value="OS05G0138000 PROTEIN"/>
    <property type="match status" value="1"/>
</dbReference>
<organism evidence="1 2">
    <name type="scientific">Prunus persica</name>
    <name type="common">Peach</name>
    <name type="synonym">Amygdalus persica</name>
    <dbReference type="NCBI Taxonomy" id="3760"/>
    <lineage>
        <taxon>Eukaryota</taxon>
        <taxon>Viridiplantae</taxon>
        <taxon>Streptophyta</taxon>
        <taxon>Embryophyta</taxon>
        <taxon>Tracheophyta</taxon>
        <taxon>Spermatophyta</taxon>
        <taxon>Magnoliopsida</taxon>
        <taxon>eudicotyledons</taxon>
        <taxon>Gunneridae</taxon>
        <taxon>Pentapetalae</taxon>
        <taxon>rosids</taxon>
        <taxon>fabids</taxon>
        <taxon>Rosales</taxon>
        <taxon>Rosaceae</taxon>
        <taxon>Amygdaloideae</taxon>
        <taxon>Amygdaleae</taxon>
        <taxon>Prunus</taxon>
    </lineage>
</organism>
<dbReference type="AlphaFoldDB" id="A0A251QTG0"/>
<reference evidence="1 2" key="1">
    <citation type="journal article" date="2013" name="Nat. Genet.">
        <title>The high-quality draft genome of peach (Prunus persica) identifies unique patterns of genetic diversity, domestication and genome evolution.</title>
        <authorList>
            <consortium name="International Peach Genome Initiative"/>
            <person name="Verde I."/>
            <person name="Abbott A.G."/>
            <person name="Scalabrin S."/>
            <person name="Jung S."/>
            <person name="Shu S."/>
            <person name="Marroni F."/>
            <person name="Zhebentyayeva T."/>
            <person name="Dettori M.T."/>
            <person name="Grimwood J."/>
            <person name="Cattonaro F."/>
            <person name="Zuccolo A."/>
            <person name="Rossini L."/>
            <person name="Jenkins J."/>
            <person name="Vendramin E."/>
            <person name="Meisel L.A."/>
            <person name="Decroocq V."/>
            <person name="Sosinski B."/>
            <person name="Prochnik S."/>
            <person name="Mitros T."/>
            <person name="Policriti A."/>
            <person name="Cipriani G."/>
            <person name="Dondini L."/>
            <person name="Ficklin S."/>
            <person name="Goodstein D.M."/>
            <person name="Xuan P."/>
            <person name="Del Fabbro C."/>
            <person name="Aramini V."/>
            <person name="Copetti D."/>
            <person name="Gonzalez S."/>
            <person name="Horner D.S."/>
            <person name="Falchi R."/>
            <person name="Lucas S."/>
            <person name="Mica E."/>
            <person name="Maldonado J."/>
            <person name="Lazzari B."/>
            <person name="Bielenberg D."/>
            <person name="Pirona R."/>
            <person name="Miculan M."/>
            <person name="Barakat A."/>
            <person name="Testolin R."/>
            <person name="Stella A."/>
            <person name="Tartarini S."/>
            <person name="Tonutti P."/>
            <person name="Arus P."/>
            <person name="Orellana A."/>
            <person name="Wells C."/>
            <person name="Main D."/>
            <person name="Vizzotto G."/>
            <person name="Silva H."/>
            <person name="Salamini F."/>
            <person name="Schmutz J."/>
            <person name="Morgante M."/>
            <person name="Rokhsar D.S."/>
        </authorList>
    </citation>
    <scope>NUCLEOTIDE SEQUENCE [LARGE SCALE GENOMIC DNA]</scope>
    <source>
        <strain evidence="2">cv. Nemared</strain>
    </source>
</reference>
<keyword evidence="2" id="KW-1185">Reference proteome</keyword>
<accession>A0A251QTG0</accession>
<name>A0A251QTG0_PRUPE</name>
<dbReference type="eggNOG" id="ENOG502SBRC">
    <property type="taxonomic scope" value="Eukaryota"/>
</dbReference>
<dbReference type="EMBL" id="CM007651">
    <property type="protein sequence ID" value="ONI27131.1"/>
    <property type="molecule type" value="Genomic_DNA"/>
</dbReference>
<dbReference type="Gramene" id="ONI27131">
    <property type="protein sequence ID" value="ONI27131"/>
    <property type="gene ID" value="PRUPE_1G069600"/>
</dbReference>
<dbReference type="PANTHER" id="PTHR33181">
    <property type="entry name" value="OS01G0778500 PROTEIN"/>
    <property type="match status" value="1"/>
</dbReference>
<dbReference type="Proteomes" id="UP000006882">
    <property type="component" value="Chromosome G1"/>
</dbReference>
<proteinExistence type="predicted"/>
<gene>
    <name evidence="1" type="ORF">PRUPE_1G069600</name>
</gene>
<evidence type="ECO:0000313" key="1">
    <source>
        <dbReference type="EMBL" id="ONI27131.1"/>
    </source>
</evidence>
<evidence type="ECO:0000313" key="2">
    <source>
        <dbReference type="Proteomes" id="UP000006882"/>
    </source>
</evidence>
<sequence>MGIRCSSCRVLLLSLKILISSPFLYINSKIHLALATSTLLKGCFSSLLLVPLSLSLSLSLYDLLLLRVSPGRAELSCKMDWLRKLRRALLSFSARLKLTKSVGRDSGEYGGVGGLLKLQDDVQMCGYQDVQIMWNILSKAQREEMMIMATTTTQPAPKHNNKKQRQQPSWSFKTFFWTSHAKSPVLV</sequence>